<comment type="caution">
    <text evidence="1">The sequence shown here is derived from an EMBL/GenBank/DDBJ whole genome shotgun (WGS) entry which is preliminary data.</text>
</comment>
<dbReference type="EMBL" id="CAMXCT020002224">
    <property type="protein sequence ID" value="CAL1150007.1"/>
    <property type="molecule type" value="Genomic_DNA"/>
</dbReference>
<dbReference type="EMBL" id="CAMXCT010002224">
    <property type="protein sequence ID" value="CAI3996632.1"/>
    <property type="molecule type" value="Genomic_DNA"/>
</dbReference>
<evidence type="ECO:0000313" key="3">
    <source>
        <dbReference type="Proteomes" id="UP001152797"/>
    </source>
</evidence>
<organism evidence="1">
    <name type="scientific">Cladocopium goreaui</name>
    <dbReference type="NCBI Taxonomy" id="2562237"/>
    <lineage>
        <taxon>Eukaryota</taxon>
        <taxon>Sar</taxon>
        <taxon>Alveolata</taxon>
        <taxon>Dinophyceae</taxon>
        <taxon>Suessiales</taxon>
        <taxon>Symbiodiniaceae</taxon>
        <taxon>Cladocopium</taxon>
    </lineage>
</organism>
<name>A0A9P1CQG0_9DINO</name>
<dbReference type="EMBL" id="CAMXCT030002224">
    <property type="protein sequence ID" value="CAL4783944.1"/>
    <property type="molecule type" value="Genomic_DNA"/>
</dbReference>
<feature type="non-terminal residue" evidence="1">
    <location>
        <position position="1"/>
    </location>
</feature>
<dbReference type="OrthoDB" id="445133at2759"/>
<dbReference type="Proteomes" id="UP001152797">
    <property type="component" value="Unassembled WGS sequence"/>
</dbReference>
<reference evidence="1" key="1">
    <citation type="submission" date="2022-10" db="EMBL/GenBank/DDBJ databases">
        <authorList>
            <person name="Chen Y."/>
            <person name="Dougan E. K."/>
            <person name="Chan C."/>
            <person name="Rhodes N."/>
            <person name="Thang M."/>
        </authorList>
    </citation>
    <scope>NUCLEOTIDE SEQUENCE</scope>
</reference>
<protein>
    <submittedName>
        <fullName evidence="1">Uncharacterized protein</fullName>
    </submittedName>
</protein>
<proteinExistence type="predicted"/>
<reference evidence="2" key="2">
    <citation type="submission" date="2024-04" db="EMBL/GenBank/DDBJ databases">
        <authorList>
            <person name="Chen Y."/>
            <person name="Shah S."/>
            <person name="Dougan E. K."/>
            <person name="Thang M."/>
            <person name="Chan C."/>
        </authorList>
    </citation>
    <scope>NUCLEOTIDE SEQUENCE [LARGE SCALE GENOMIC DNA]</scope>
</reference>
<dbReference type="AlphaFoldDB" id="A0A9P1CQG0"/>
<keyword evidence="3" id="KW-1185">Reference proteome</keyword>
<accession>A0A9P1CQG0</accession>
<sequence length="241" mass="27266">DLPLEEVALLLSDYQLYPLFVDPADCGHAGIRRTRVYVYCVHNETGVYLYDLYEMYASITKLIKRTDYFVATKLAQQVHARSICEMRGFEFDPDRPVDSMFNSRERSVIAELNEAYLERTGGNPPEKNKNLVYFLGDNPKWAKTWSAASHKLPTFRRNGGFYYSPATARVMLPTDKLAALGWPTNLQAARGMGTKKFPAMDRRRGDLVAGNAMHLGNSTILLLLGLVCFGHQDDALQFDDL</sequence>
<evidence type="ECO:0000313" key="2">
    <source>
        <dbReference type="EMBL" id="CAL1150007.1"/>
    </source>
</evidence>
<gene>
    <name evidence="1" type="ORF">C1SCF055_LOCUS23095</name>
</gene>
<evidence type="ECO:0000313" key="1">
    <source>
        <dbReference type="EMBL" id="CAI3996632.1"/>
    </source>
</evidence>